<name>A0A5J4TPH4_9EUKA</name>
<organism evidence="1 2">
    <name type="scientific">Streblomastix strix</name>
    <dbReference type="NCBI Taxonomy" id="222440"/>
    <lineage>
        <taxon>Eukaryota</taxon>
        <taxon>Metamonada</taxon>
        <taxon>Preaxostyla</taxon>
        <taxon>Oxymonadida</taxon>
        <taxon>Streblomastigidae</taxon>
        <taxon>Streblomastix</taxon>
    </lineage>
</organism>
<feature type="non-terminal residue" evidence="1">
    <location>
        <position position="1"/>
    </location>
</feature>
<dbReference type="AlphaFoldDB" id="A0A5J4TPH4"/>
<proteinExistence type="predicted"/>
<comment type="caution">
    <text evidence="1">The sequence shown here is derived from an EMBL/GenBank/DDBJ whole genome shotgun (WGS) entry which is preliminary data.</text>
</comment>
<accession>A0A5J4TPH4</accession>
<protein>
    <recommendedName>
        <fullName evidence="3">Protein kinase domain-containing protein</fullName>
    </recommendedName>
</protein>
<dbReference type="OrthoDB" id="3205605at2759"/>
<reference evidence="1 2" key="1">
    <citation type="submission" date="2019-03" db="EMBL/GenBank/DDBJ databases">
        <title>Single cell metagenomics reveals metabolic interactions within the superorganism composed of flagellate Streblomastix strix and complex community of Bacteroidetes bacteria on its surface.</title>
        <authorList>
            <person name="Treitli S.C."/>
            <person name="Kolisko M."/>
            <person name="Husnik F."/>
            <person name="Keeling P."/>
            <person name="Hampl V."/>
        </authorList>
    </citation>
    <scope>NUCLEOTIDE SEQUENCE [LARGE SCALE GENOMIC DNA]</scope>
    <source>
        <strain evidence="1">ST1C</strain>
    </source>
</reference>
<dbReference type="EMBL" id="SNRW01027353">
    <property type="protein sequence ID" value="KAA6360147.1"/>
    <property type="molecule type" value="Genomic_DNA"/>
</dbReference>
<sequence>AEALQHPYFTSPEALSDISKEQLDLASLAAVAELEGDSDITEFDKDPTFITMKKK</sequence>
<dbReference type="Proteomes" id="UP000324800">
    <property type="component" value="Unassembled WGS sequence"/>
</dbReference>
<evidence type="ECO:0008006" key="3">
    <source>
        <dbReference type="Google" id="ProtNLM"/>
    </source>
</evidence>
<evidence type="ECO:0000313" key="1">
    <source>
        <dbReference type="EMBL" id="KAA6360147.1"/>
    </source>
</evidence>
<evidence type="ECO:0000313" key="2">
    <source>
        <dbReference type="Proteomes" id="UP000324800"/>
    </source>
</evidence>
<gene>
    <name evidence="1" type="ORF">EZS28_044326</name>
</gene>